<dbReference type="SMART" id="SM00369">
    <property type="entry name" value="LRR_TYP"/>
    <property type="match status" value="2"/>
</dbReference>
<evidence type="ECO:0000256" key="3">
    <source>
        <dbReference type="ARBA" id="ARBA00022737"/>
    </source>
</evidence>
<dbReference type="Gene3D" id="3.80.10.10">
    <property type="entry name" value="Ribonuclease Inhibitor"/>
    <property type="match status" value="1"/>
</dbReference>
<name>A0AAN9BL72_9CAEN</name>
<comment type="caution">
    <text evidence="4">The sequence shown here is derived from an EMBL/GenBank/DDBJ whole genome shotgun (WGS) entry which is preliminary data.</text>
</comment>
<dbReference type="Proteomes" id="UP001374579">
    <property type="component" value="Unassembled WGS sequence"/>
</dbReference>
<dbReference type="SUPFAM" id="SSF52058">
    <property type="entry name" value="L domain-like"/>
    <property type="match status" value="1"/>
</dbReference>
<dbReference type="PANTHER" id="PTHR24369">
    <property type="entry name" value="ANTIGEN BSP, PUTATIVE-RELATED"/>
    <property type="match status" value="1"/>
</dbReference>
<organism evidence="4 5">
    <name type="scientific">Littorina saxatilis</name>
    <dbReference type="NCBI Taxonomy" id="31220"/>
    <lineage>
        <taxon>Eukaryota</taxon>
        <taxon>Metazoa</taxon>
        <taxon>Spiralia</taxon>
        <taxon>Lophotrochozoa</taxon>
        <taxon>Mollusca</taxon>
        <taxon>Gastropoda</taxon>
        <taxon>Caenogastropoda</taxon>
        <taxon>Littorinimorpha</taxon>
        <taxon>Littorinoidea</taxon>
        <taxon>Littorinidae</taxon>
        <taxon>Littorina</taxon>
    </lineage>
</organism>
<dbReference type="InterPro" id="IPR001611">
    <property type="entry name" value="Leu-rich_rpt"/>
</dbReference>
<gene>
    <name evidence="4" type="ORF">V1264_015019</name>
</gene>
<dbReference type="EMBL" id="JBAMIC010000004">
    <property type="protein sequence ID" value="KAK7107034.1"/>
    <property type="molecule type" value="Genomic_DNA"/>
</dbReference>
<keyword evidence="1" id="KW-0433">Leucine-rich repeat</keyword>
<protein>
    <submittedName>
        <fullName evidence="4">Uncharacterized protein</fullName>
    </submittedName>
</protein>
<dbReference type="Pfam" id="PF13855">
    <property type="entry name" value="LRR_8"/>
    <property type="match status" value="1"/>
</dbReference>
<dbReference type="GO" id="GO:0005886">
    <property type="term" value="C:plasma membrane"/>
    <property type="evidence" value="ECO:0007669"/>
    <property type="project" value="TreeGrafter"/>
</dbReference>
<dbReference type="InterPro" id="IPR003591">
    <property type="entry name" value="Leu-rich_rpt_typical-subtyp"/>
</dbReference>
<evidence type="ECO:0000256" key="2">
    <source>
        <dbReference type="ARBA" id="ARBA00022729"/>
    </source>
</evidence>
<evidence type="ECO:0000256" key="1">
    <source>
        <dbReference type="ARBA" id="ARBA00022614"/>
    </source>
</evidence>
<dbReference type="AlphaFoldDB" id="A0AAN9BL72"/>
<sequence>METSRRSQGQARSRLYPLALFLALYVVMAGTVTHVTGQGRLPACPPANLARCTCRDSGTGFSVTCNEYNIDVVPSPIPENTTVLNLSGNRITRVLKGDFNRLEQLRTLFLQQNRIGFIQPGAFDNLYHLELL</sequence>
<keyword evidence="2" id="KW-0732">Signal</keyword>
<proteinExistence type="predicted"/>
<keyword evidence="5" id="KW-1185">Reference proteome</keyword>
<dbReference type="PANTHER" id="PTHR24369:SF210">
    <property type="entry name" value="CHAOPTIN-RELATED"/>
    <property type="match status" value="1"/>
</dbReference>
<reference evidence="4 5" key="1">
    <citation type="submission" date="2024-02" db="EMBL/GenBank/DDBJ databases">
        <title>Chromosome-scale genome assembly of the rough periwinkle Littorina saxatilis.</title>
        <authorList>
            <person name="De Jode A."/>
            <person name="Faria R."/>
            <person name="Formenti G."/>
            <person name="Sims Y."/>
            <person name="Smith T.P."/>
            <person name="Tracey A."/>
            <person name="Wood J.M.D."/>
            <person name="Zagrodzka Z.B."/>
            <person name="Johannesson K."/>
            <person name="Butlin R.K."/>
            <person name="Leder E.H."/>
        </authorList>
    </citation>
    <scope>NUCLEOTIDE SEQUENCE [LARGE SCALE GENOMIC DNA]</scope>
    <source>
        <strain evidence="4">Snail1</strain>
        <tissue evidence="4">Muscle</tissue>
    </source>
</reference>
<keyword evidence="3" id="KW-0677">Repeat</keyword>
<dbReference type="InterPro" id="IPR050541">
    <property type="entry name" value="LRR_TM_domain-containing"/>
</dbReference>
<accession>A0AAN9BL72</accession>
<dbReference type="InterPro" id="IPR032675">
    <property type="entry name" value="LRR_dom_sf"/>
</dbReference>
<evidence type="ECO:0000313" key="4">
    <source>
        <dbReference type="EMBL" id="KAK7107034.1"/>
    </source>
</evidence>
<evidence type="ECO:0000313" key="5">
    <source>
        <dbReference type="Proteomes" id="UP001374579"/>
    </source>
</evidence>